<proteinExistence type="predicted"/>
<protein>
    <submittedName>
        <fullName evidence="1">Uncharacterized protein</fullName>
    </submittedName>
</protein>
<dbReference type="InParanoid" id="A0A1Z5S5S1"/>
<keyword evidence="2" id="KW-1185">Reference proteome</keyword>
<dbReference type="EMBL" id="CM000760">
    <property type="protein sequence ID" value="OQU91159.1"/>
    <property type="molecule type" value="Genomic_DNA"/>
</dbReference>
<name>A0A1Z5S5S1_SORBI</name>
<reference evidence="2" key="2">
    <citation type="journal article" date="2018" name="Plant J.">
        <title>The Sorghum bicolor reference genome: improved assembly, gene annotations, a transcriptome atlas, and signatures of genome organization.</title>
        <authorList>
            <person name="McCormick R.F."/>
            <person name="Truong S.K."/>
            <person name="Sreedasyam A."/>
            <person name="Jenkins J."/>
            <person name="Shu S."/>
            <person name="Sims D."/>
            <person name="Kennedy M."/>
            <person name="Amirebrahimi M."/>
            <person name="Weers B.D."/>
            <person name="McKinley B."/>
            <person name="Mattison A."/>
            <person name="Morishige D.T."/>
            <person name="Grimwood J."/>
            <person name="Schmutz J."/>
            <person name="Mullet J.E."/>
        </authorList>
    </citation>
    <scope>NUCLEOTIDE SEQUENCE [LARGE SCALE GENOMIC DNA]</scope>
    <source>
        <strain evidence="2">cv. BTx623</strain>
    </source>
</reference>
<organism evidence="1 2">
    <name type="scientific">Sorghum bicolor</name>
    <name type="common">Sorghum</name>
    <name type="synonym">Sorghum vulgare</name>
    <dbReference type="NCBI Taxonomy" id="4558"/>
    <lineage>
        <taxon>Eukaryota</taxon>
        <taxon>Viridiplantae</taxon>
        <taxon>Streptophyta</taxon>
        <taxon>Embryophyta</taxon>
        <taxon>Tracheophyta</taxon>
        <taxon>Spermatophyta</taxon>
        <taxon>Magnoliopsida</taxon>
        <taxon>Liliopsida</taxon>
        <taxon>Poales</taxon>
        <taxon>Poaceae</taxon>
        <taxon>PACMAD clade</taxon>
        <taxon>Panicoideae</taxon>
        <taxon>Andropogonodae</taxon>
        <taxon>Andropogoneae</taxon>
        <taxon>Sorghinae</taxon>
        <taxon>Sorghum</taxon>
    </lineage>
</organism>
<dbReference type="Gramene" id="OQU91159">
    <property type="protein sequence ID" value="OQU91159"/>
    <property type="gene ID" value="SORBI_3001G127300"/>
</dbReference>
<gene>
    <name evidence="1" type="ORF">SORBI_3001G127300</name>
</gene>
<dbReference type="AlphaFoldDB" id="A0A1Z5S5S1"/>
<reference evidence="1 2" key="1">
    <citation type="journal article" date="2009" name="Nature">
        <title>The Sorghum bicolor genome and the diversification of grasses.</title>
        <authorList>
            <person name="Paterson A.H."/>
            <person name="Bowers J.E."/>
            <person name="Bruggmann R."/>
            <person name="Dubchak I."/>
            <person name="Grimwood J."/>
            <person name="Gundlach H."/>
            <person name="Haberer G."/>
            <person name="Hellsten U."/>
            <person name="Mitros T."/>
            <person name="Poliakov A."/>
            <person name="Schmutz J."/>
            <person name="Spannagl M."/>
            <person name="Tang H."/>
            <person name="Wang X."/>
            <person name="Wicker T."/>
            <person name="Bharti A.K."/>
            <person name="Chapman J."/>
            <person name="Feltus F.A."/>
            <person name="Gowik U."/>
            <person name="Grigoriev I.V."/>
            <person name="Lyons E."/>
            <person name="Maher C.A."/>
            <person name="Martis M."/>
            <person name="Narechania A."/>
            <person name="Otillar R.P."/>
            <person name="Penning B.W."/>
            <person name="Salamov A.A."/>
            <person name="Wang Y."/>
            <person name="Zhang L."/>
            <person name="Carpita N.C."/>
            <person name="Freeling M."/>
            <person name="Gingle A.R."/>
            <person name="Hash C.T."/>
            <person name="Keller B."/>
            <person name="Klein P."/>
            <person name="Kresovich S."/>
            <person name="McCann M.C."/>
            <person name="Ming R."/>
            <person name="Peterson D.G."/>
            <person name="Mehboob-ur-Rahman"/>
            <person name="Ware D."/>
            <person name="Westhoff P."/>
            <person name="Mayer K.F."/>
            <person name="Messing J."/>
            <person name="Rokhsar D.S."/>
        </authorList>
    </citation>
    <scope>NUCLEOTIDE SEQUENCE [LARGE SCALE GENOMIC DNA]</scope>
    <source>
        <strain evidence="2">cv. BTx623</strain>
    </source>
</reference>
<evidence type="ECO:0000313" key="2">
    <source>
        <dbReference type="Proteomes" id="UP000000768"/>
    </source>
</evidence>
<accession>A0A1Z5S5S1</accession>
<sequence length="83" mass="8952">MEAPEENAAAPAVDAVTQMTNRFSAINTDDADGGPLKLDGNVYSCKHCSTRRRRRHHLQGPSCPLIACFGRDAARASAREIPS</sequence>
<dbReference type="Proteomes" id="UP000000768">
    <property type="component" value="Chromosome 1"/>
</dbReference>
<evidence type="ECO:0000313" key="1">
    <source>
        <dbReference type="EMBL" id="OQU91159.1"/>
    </source>
</evidence>